<dbReference type="GO" id="GO:0008270">
    <property type="term" value="F:zinc ion binding"/>
    <property type="evidence" value="ECO:0007669"/>
    <property type="project" value="UniProtKB-KW"/>
</dbReference>
<feature type="compositionally biased region" description="Low complexity" evidence="8">
    <location>
        <begin position="945"/>
        <end position="955"/>
    </location>
</feature>
<feature type="compositionally biased region" description="Basic and acidic residues" evidence="8">
    <location>
        <begin position="934"/>
        <end position="944"/>
    </location>
</feature>
<dbReference type="Gene3D" id="3.40.50.300">
    <property type="entry name" value="P-loop containing nucleotide triphosphate hydrolases"/>
    <property type="match status" value="1"/>
</dbReference>
<comment type="similarity">
    <text evidence="1">Belongs to the AAA ATPase family.</text>
</comment>
<dbReference type="HOGENOM" id="CLU_276400_0_0_1"/>
<sequence>MEDRDGDPVREDPAAAETSPAMDNGDPAAGLEGRGNAIASKSTEEATSSLQASDSSARAFGFTRIEEPLAVEGRRCELCGRGSEPIEELNTTAIVAGGDSTVGRGGLGRLLGPICDKMGVAAVWIHQECAVWSPEVYFLGVGCLKNVKAALRRGRFLKCSRCKQPGATIGCRVARCPRTYHLPCARQSGCSFNHKRYLMSCAEHVKLFLLQDKKRLRECMIDDQLSRKSFKETKVAENAEDDEFLKREKKRLHRDLARLAPVVLGGDSSTAQGDAFRYEGWESIGGLRNVVQCLKEMVTLPLLYPDIFHKVGIVPPRGVLLHGYPGTGKTLVVRALLGACARGQQKISYFSRKGADCLGKYVGDSERQLRLLFQLAEQSQPSIIFFDEIDGLAPKRTRNQDQTHSSVVSTLLALMDGLSPRGSVVVIGATNRPDSLDPALRRAGRFDREIFFPLPSVADREAILRVHTKTWKHGPSREVLSLMARSTVGFAGADLQALCAQAAMVALKRTVCLQDLLSVPSRESTELSDLHIQAEDWFAALAQAGPPCSRRLLGSALSEIQISPLPRYLVPVLLRPVLRVLSHLESDGRFSLPFQLRKPLAFVKEKKLVDTATSWSPAILKEVEIACKGAGIVAGDDFEDVDGNIAVETILMKKLGNAWKTDSLRILLTGTPGDGKSLVFLLSLQTMIQAGSGEVSEGLIQILSEARAVPSVVFMPRVESWALEQEWEIGNEEEKSLVSSRAWGTFLQQTRSLPSDRPVFFLATCDDQQLTSDVLSFFSAPTSSSMSTLTHRACVEVQVPTESEIMEVLDRAADSLALDLSTATKQTSVTEIETVDPPETTKEASIAASQSGPIAPPPEPAKQRCPTLDAVRLCGHQLLNSPHFMAIRQATLRLNAGPSLYLENPYSGLWVMKTVENEEATRGDTEEVAHAIINTDEKVDEKVDNSSNANENALESARRRALEPDTEENGPDDASRTVRGLDAVALKACKGFYTSGLDMNLELKCVMELLREKLNRKSSRRSQWFRYQLLAQAGALQDLMECWVHELRRLESRDRKPRLTQASSDGTVQEGQESSADRKLGSSSKSVANRRKMGNLSHQSLESLKATATKLFVDVWDKQGRSLMVDKVHDLVSETSAMICGELRKMTDVFLP</sequence>
<feature type="compositionally biased region" description="Polar residues" evidence="8">
    <location>
        <begin position="39"/>
        <end position="53"/>
    </location>
</feature>
<dbReference type="InterPro" id="IPR045199">
    <property type="entry name" value="ATAD2-like"/>
</dbReference>
<evidence type="ECO:0000259" key="9">
    <source>
        <dbReference type="PROSITE" id="PS51805"/>
    </source>
</evidence>
<dbReference type="AlphaFoldDB" id="D8SD97"/>
<dbReference type="Pfam" id="PF13771">
    <property type="entry name" value="zf-HC5HC2H"/>
    <property type="match status" value="1"/>
</dbReference>
<evidence type="ECO:0000256" key="4">
    <source>
        <dbReference type="ARBA" id="ARBA00022771"/>
    </source>
</evidence>
<dbReference type="STRING" id="88036.D8SD97"/>
<dbReference type="PROSITE" id="PS51805">
    <property type="entry name" value="EPHD"/>
    <property type="match status" value="1"/>
</dbReference>
<dbReference type="Gramene" id="EFJ17475">
    <property type="protein sequence ID" value="EFJ17475"/>
    <property type="gene ID" value="SELMODRAFT_420833"/>
</dbReference>
<dbReference type="InterPro" id="IPR027417">
    <property type="entry name" value="P-loop_NTPase"/>
</dbReference>
<dbReference type="Pfam" id="PF00004">
    <property type="entry name" value="AAA"/>
    <property type="match status" value="1"/>
</dbReference>
<evidence type="ECO:0000256" key="3">
    <source>
        <dbReference type="ARBA" id="ARBA00022741"/>
    </source>
</evidence>
<dbReference type="eggNOG" id="KOG0732">
    <property type="taxonomic scope" value="Eukaryota"/>
</dbReference>
<accession>D8SD97</accession>
<evidence type="ECO:0000256" key="2">
    <source>
        <dbReference type="ARBA" id="ARBA00022723"/>
    </source>
</evidence>
<evidence type="ECO:0000256" key="7">
    <source>
        <dbReference type="ARBA" id="ARBA00023117"/>
    </source>
</evidence>
<dbReference type="Gene3D" id="3.30.40.10">
    <property type="entry name" value="Zinc/RING finger domain, C3HC4 (zinc finger)"/>
    <property type="match status" value="1"/>
</dbReference>
<dbReference type="InParanoid" id="D8SD97"/>
<evidence type="ECO:0000256" key="5">
    <source>
        <dbReference type="ARBA" id="ARBA00022833"/>
    </source>
</evidence>
<dbReference type="GO" id="GO:0045815">
    <property type="term" value="P:transcription initiation-coupled chromatin remodeling"/>
    <property type="evidence" value="ECO:0000318"/>
    <property type="project" value="GO_Central"/>
</dbReference>
<dbReference type="InterPro" id="IPR034732">
    <property type="entry name" value="EPHD"/>
</dbReference>
<feature type="compositionally biased region" description="Basic and acidic residues" evidence="8">
    <location>
        <begin position="1"/>
        <end position="13"/>
    </location>
</feature>
<reference evidence="10 11" key="1">
    <citation type="journal article" date="2011" name="Science">
        <title>The Selaginella genome identifies genetic changes associated with the evolution of vascular plants.</title>
        <authorList>
            <person name="Banks J.A."/>
            <person name="Nishiyama T."/>
            <person name="Hasebe M."/>
            <person name="Bowman J.L."/>
            <person name="Gribskov M."/>
            <person name="dePamphilis C."/>
            <person name="Albert V.A."/>
            <person name="Aono N."/>
            <person name="Aoyama T."/>
            <person name="Ambrose B.A."/>
            <person name="Ashton N.W."/>
            <person name="Axtell M.J."/>
            <person name="Barker E."/>
            <person name="Barker M.S."/>
            <person name="Bennetzen J.L."/>
            <person name="Bonawitz N.D."/>
            <person name="Chapple C."/>
            <person name="Cheng C."/>
            <person name="Correa L.G."/>
            <person name="Dacre M."/>
            <person name="DeBarry J."/>
            <person name="Dreyer I."/>
            <person name="Elias M."/>
            <person name="Engstrom E.M."/>
            <person name="Estelle M."/>
            <person name="Feng L."/>
            <person name="Finet C."/>
            <person name="Floyd S.K."/>
            <person name="Frommer W.B."/>
            <person name="Fujita T."/>
            <person name="Gramzow L."/>
            <person name="Gutensohn M."/>
            <person name="Harholt J."/>
            <person name="Hattori M."/>
            <person name="Heyl A."/>
            <person name="Hirai T."/>
            <person name="Hiwatashi Y."/>
            <person name="Ishikawa M."/>
            <person name="Iwata M."/>
            <person name="Karol K.G."/>
            <person name="Koehler B."/>
            <person name="Kolukisaoglu U."/>
            <person name="Kubo M."/>
            <person name="Kurata T."/>
            <person name="Lalonde S."/>
            <person name="Li K."/>
            <person name="Li Y."/>
            <person name="Litt A."/>
            <person name="Lyons E."/>
            <person name="Manning G."/>
            <person name="Maruyama T."/>
            <person name="Michael T.P."/>
            <person name="Mikami K."/>
            <person name="Miyazaki S."/>
            <person name="Morinaga S."/>
            <person name="Murata T."/>
            <person name="Mueller-Roeber B."/>
            <person name="Nelson D.R."/>
            <person name="Obara M."/>
            <person name="Oguri Y."/>
            <person name="Olmstead R.G."/>
            <person name="Onodera N."/>
            <person name="Petersen B.L."/>
            <person name="Pils B."/>
            <person name="Prigge M."/>
            <person name="Rensing S.A."/>
            <person name="Riano-Pachon D.M."/>
            <person name="Roberts A.W."/>
            <person name="Sato Y."/>
            <person name="Scheller H.V."/>
            <person name="Schulz B."/>
            <person name="Schulz C."/>
            <person name="Shakirov E.V."/>
            <person name="Shibagaki N."/>
            <person name="Shinohara N."/>
            <person name="Shippen D.E."/>
            <person name="Soerensen I."/>
            <person name="Sotooka R."/>
            <person name="Sugimoto N."/>
            <person name="Sugita M."/>
            <person name="Sumikawa N."/>
            <person name="Tanurdzic M."/>
            <person name="Theissen G."/>
            <person name="Ulvskov P."/>
            <person name="Wakazuki S."/>
            <person name="Weng J.K."/>
            <person name="Willats W.W."/>
            <person name="Wipf D."/>
            <person name="Wolf P.G."/>
            <person name="Yang L."/>
            <person name="Zimmer A.D."/>
            <person name="Zhu Q."/>
            <person name="Mitros T."/>
            <person name="Hellsten U."/>
            <person name="Loque D."/>
            <person name="Otillar R."/>
            <person name="Salamov A."/>
            <person name="Schmutz J."/>
            <person name="Shapiro H."/>
            <person name="Lindquist E."/>
            <person name="Lucas S."/>
            <person name="Rokhsar D."/>
            <person name="Grigoriev I.V."/>
        </authorList>
    </citation>
    <scope>NUCLEOTIDE SEQUENCE [LARGE SCALE GENOMIC DNA]</scope>
</reference>
<dbReference type="GO" id="GO:0042393">
    <property type="term" value="F:histone binding"/>
    <property type="evidence" value="ECO:0000318"/>
    <property type="project" value="GO_Central"/>
</dbReference>
<name>D8SD97_SELML</name>
<keyword evidence="7" id="KW-0103">Bromodomain</keyword>
<feature type="region of interest" description="Disordered" evidence="8">
    <location>
        <begin position="934"/>
        <end position="976"/>
    </location>
</feature>
<dbReference type="InterPro" id="IPR041569">
    <property type="entry name" value="AAA_lid_3"/>
</dbReference>
<keyword evidence="2" id="KW-0479">Metal-binding</keyword>
<dbReference type="InterPro" id="IPR003959">
    <property type="entry name" value="ATPase_AAA_core"/>
</dbReference>
<evidence type="ECO:0000313" key="10">
    <source>
        <dbReference type="EMBL" id="EFJ17475.1"/>
    </source>
</evidence>
<keyword evidence="6" id="KW-0067">ATP-binding</keyword>
<feature type="region of interest" description="Disordered" evidence="8">
    <location>
        <begin position="1055"/>
        <end position="1094"/>
    </location>
</feature>
<keyword evidence="11" id="KW-1185">Reference proteome</keyword>
<keyword evidence="3" id="KW-0547">Nucleotide-binding</keyword>
<feature type="region of interest" description="Disordered" evidence="8">
    <location>
        <begin position="1"/>
        <end position="53"/>
    </location>
</feature>
<dbReference type="GO" id="GO:0003682">
    <property type="term" value="F:chromatin binding"/>
    <property type="evidence" value="ECO:0000318"/>
    <property type="project" value="GO_Central"/>
</dbReference>
<dbReference type="Proteomes" id="UP000001514">
    <property type="component" value="Unassembled WGS sequence"/>
</dbReference>
<dbReference type="Gene3D" id="1.10.8.60">
    <property type="match status" value="1"/>
</dbReference>
<dbReference type="GO" id="GO:0005634">
    <property type="term" value="C:nucleus"/>
    <property type="evidence" value="ECO:0000318"/>
    <property type="project" value="GO_Central"/>
</dbReference>
<feature type="domain" description="PHD-type" evidence="9">
    <location>
        <begin position="73"/>
        <end position="205"/>
    </location>
</feature>
<gene>
    <name evidence="10" type="ORF">SELMODRAFT_420833</name>
</gene>
<dbReference type="PROSITE" id="PS00674">
    <property type="entry name" value="AAA"/>
    <property type="match status" value="1"/>
</dbReference>
<feature type="compositionally biased region" description="Polar residues" evidence="8">
    <location>
        <begin position="1060"/>
        <end position="1074"/>
    </location>
</feature>
<dbReference type="SMART" id="SM00382">
    <property type="entry name" value="AAA"/>
    <property type="match status" value="1"/>
</dbReference>
<dbReference type="GO" id="GO:0016887">
    <property type="term" value="F:ATP hydrolysis activity"/>
    <property type="evidence" value="ECO:0000318"/>
    <property type="project" value="GO_Central"/>
</dbReference>
<dbReference type="InterPro" id="IPR001965">
    <property type="entry name" value="Znf_PHD"/>
</dbReference>
<dbReference type="InterPro" id="IPR013083">
    <property type="entry name" value="Znf_RING/FYVE/PHD"/>
</dbReference>
<organism evidence="11">
    <name type="scientific">Selaginella moellendorffii</name>
    <name type="common">Spikemoss</name>
    <dbReference type="NCBI Taxonomy" id="88036"/>
    <lineage>
        <taxon>Eukaryota</taxon>
        <taxon>Viridiplantae</taxon>
        <taxon>Streptophyta</taxon>
        <taxon>Embryophyta</taxon>
        <taxon>Tracheophyta</taxon>
        <taxon>Lycopodiopsida</taxon>
        <taxon>Selaginellales</taxon>
        <taxon>Selaginellaceae</taxon>
        <taxon>Selaginella</taxon>
    </lineage>
</organism>
<dbReference type="SMART" id="SM00249">
    <property type="entry name" value="PHD"/>
    <property type="match status" value="1"/>
</dbReference>
<protein>
    <recommendedName>
        <fullName evidence="9">PHD-type domain-containing protein</fullName>
    </recommendedName>
</protein>
<dbReference type="GO" id="GO:0006337">
    <property type="term" value="P:nucleosome disassembly"/>
    <property type="evidence" value="ECO:0000318"/>
    <property type="project" value="GO_Central"/>
</dbReference>
<evidence type="ECO:0000256" key="8">
    <source>
        <dbReference type="SAM" id="MobiDB-lite"/>
    </source>
</evidence>
<dbReference type="GO" id="GO:0005524">
    <property type="term" value="F:ATP binding"/>
    <property type="evidence" value="ECO:0007669"/>
    <property type="project" value="UniProtKB-KW"/>
</dbReference>
<dbReference type="KEGG" id="smo:SELMODRAFT_420833"/>
<dbReference type="InterPro" id="IPR003960">
    <property type="entry name" value="ATPase_AAA_CS"/>
</dbReference>
<keyword evidence="5" id="KW-0862">Zinc</keyword>
<dbReference type="SUPFAM" id="SSF52540">
    <property type="entry name" value="P-loop containing nucleoside triphosphate hydrolases"/>
    <property type="match status" value="2"/>
</dbReference>
<dbReference type="FunFam" id="3.40.50.300:FF:000061">
    <property type="entry name" value="ATPase family, AAA domain-containing 2"/>
    <property type="match status" value="1"/>
</dbReference>
<evidence type="ECO:0000256" key="1">
    <source>
        <dbReference type="ARBA" id="ARBA00006914"/>
    </source>
</evidence>
<dbReference type="PANTHER" id="PTHR23069:SF7">
    <property type="entry name" value="P-LOOP CONTAINING NUCLEOSIDE TRIPHOSPHATE HYDROLASES SUPERFAMILY PROTEIN"/>
    <property type="match status" value="1"/>
</dbReference>
<dbReference type="Pfam" id="PF17862">
    <property type="entry name" value="AAA_lid_3"/>
    <property type="match status" value="1"/>
</dbReference>
<keyword evidence="4" id="KW-0863">Zinc-finger</keyword>
<dbReference type="FunCoup" id="D8SD97">
    <property type="interactions" value="1431"/>
</dbReference>
<evidence type="ECO:0000256" key="6">
    <source>
        <dbReference type="ARBA" id="ARBA00022840"/>
    </source>
</evidence>
<dbReference type="GO" id="GO:0006334">
    <property type="term" value="P:nucleosome assembly"/>
    <property type="evidence" value="ECO:0000318"/>
    <property type="project" value="GO_Central"/>
</dbReference>
<dbReference type="PANTHER" id="PTHR23069">
    <property type="entry name" value="AAA DOMAIN-CONTAINING"/>
    <property type="match status" value="1"/>
</dbReference>
<evidence type="ECO:0000313" key="11">
    <source>
        <dbReference type="Proteomes" id="UP000001514"/>
    </source>
</evidence>
<dbReference type="EMBL" id="GL377613">
    <property type="protein sequence ID" value="EFJ17475.1"/>
    <property type="molecule type" value="Genomic_DNA"/>
</dbReference>
<proteinExistence type="inferred from homology"/>
<dbReference type="InterPro" id="IPR003593">
    <property type="entry name" value="AAA+_ATPase"/>
</dbReference>